<gene>
    <name evidence="1" type="ORF">DIC66_13395</name>
</gene>
<proteinExistence type="predicted"/>
<protein>
    <submittedName>
        <fullName evidence="1">Uncharacterized protein</fullName>
    </submittedName>
</protein>
<dbReference type="EMBL" id="QFZK01000008">
    <property type="protein sequence ID" value="RFO96302.1"/>
    <property type="molecule type" value="Genomic_DNA"/>
</dbReference>
<dbReference type="Proteomes" id="UP000260665">
    <property type="component" value="Unassembled WGS sequence"/>
</dbReference>
<evidence type="ECO:0000313" key="2">
    <source>
        <dbReference type="Proteomes" id="UP000260665"/>
    </source>
</evidence>
<evidence type="ECO:0000313" key="1">
    <source>
        <dbReference type="EMBL" id="RFO96302.1"/>
    </source>
</evidence>
<accession>A0A3E1RB73</accession>
<keyword evidence="2" id="KW-1185">Reference proteome</keyword>
<reference evidence="1 2" key="1">
    <citation type="submission" date="2018-05" db="EMBL/GenBank/DDBJ databases">
        <title>Rhodoferax soyangensis sp.nov., isolated from an oligotrophic freshwater lake.</title>
        <authorList>
            <person name="Park M."/>
        </authorList>
    </citation>
    <scope>NUCLEOTIDE SEQUENCE [LARGE SCALE GENOMIC DNA]</scope>
    <source>
        <strain evidence="1 2">IMCC26218</strain>
    </source>
</reference>
<comment type="caution">
    <text evidence="1">The sequence shown here is derived from an EMBL/GenBank/DDBJ whole genome shotgun (WGS) entry which is preliminary data.</text>
</comment>
<dbReference type="AlphaFoldDB" id="A0A3E1RB73"/>
<sequence>MTGNLADYATAYDTASQTLMLSRTVAGQNESVKIAGGTPSNFDNLVFANGTVNSNTLTLAVKNATAMPVPSLTETSLAPQGAASPTAQLNATIQAYSTNTASINMVGETFATTRPGIKFVVNGGSGIDTVYVADGQTVDASVLGFSVDLVYFRGNWADYTKTLLSSGTRIQFTRLINGNTESVIVSAGSPVNYDKLIFADGAVKSDQAKAAISIDPLGPINKVTDVDPTTVTPVISDDQVAAALATISGAADMNNADATRTSALVYKTAGVTGVTGDNLAAINDALNSQAVTGAAADTTPEIQKIVNAYKAILASADGSGNNTTTPLTGDQYNAIGVVGVSGSPVSGTPLALLDSAVDAKPPTGVDTIAELQSMADAANHVMAAAGGTSAQIAALTLDDLKALGVSGVNADNLPALIAAIGKVTPDSNIDSLGELQTVVTNAANSAANALQQIINAAESNNAVLTGLAASVFSAAGVTGVDTNTNLSSIDLALDSKTVTGTSANTTGKVQAIVDAYNAILASADNRVGNTSPALNGMQYTAIGVTGISGIAAPGTALNLLDDVLDGKARTDVDAVVEVQALANAAINVITATNGGPGLVSLDDLLALGITGVGPGTIRSVATAIGQVNLSTKVDTLMKLQGVVSTAAT</sequence>
<name>A0A3E1RB73_9BURK</name>
<organism evidence="1 2">
    <name type="scientific">Rhodoferax lacus</name>
    <dbReference type="NCBI Taxonomy" id="2184758"/>
    <lineage>
        <taxon>Bacteria</taxon>
        <taxon>Pseudomonadati</taxon>
        <taxon>Pseudomonadota</taxon>
        <taxon>Betaproteobacteria</taxon>
        <taxon>Burkholderiales</taxon>
        <taxon>Comamonadaceae</taxon>
        <taxon>Rhodoferax</taxon>
    </lineage>
</organism>